<feature type="transmembrane region" description="Helical" evidence="1">
    <location>
        <begin position="281"/>
        <end position="310"/>
    </location>
</feature>
<reference evidence="2" key="1">
    <citation type="submission" date="2021-03" db="EMBL/GenBank/DDBJ databases">
        <title>Leucobacter chromiisoli sp. nov., isolated from chromium-containing soil of chemical plant.</title>
        <authorList>
            <person name="Xu Z."/>
        </authorList>
    </citation>
    <scope>NUCLEOTIDE SEQUENCE</scope>
    <source>
        <strain evidence="2">A2</strain>
    </source>
</reference>
<comment type="caution">
    <text evidence="2">The sequence shown here is derived from an EMBL/GenBank/DDBJ whole genome shotgun (WGS) entry which is preliminary data.</text>
</comment>
<sequence>MTEASERAQGTSDESFDRIALDLQNLRESAGEVSYAELVRRITALRLQRGIHTAAAIPARSTVYNAFKTGRARMDTGLLRDIVLALGATTEEADAWVLRCREVRRVAERQAKRETPEAAKPQPLPVPDLMVPTASPLSLGTTGLLMVGCVALNLLGLWVTAVFKLSVYLDMVGTAIASIVLGPWHGVAVGIASSNLGFLTGDPATNPFTLVNIAGALVWGYGVRRFRMGADLGRFVTLDLIVAAVCSAVAVPILLIAFGGYNGHASVGAVLSLEADGLPTLVSLFSTNIVTSIIDKLITGVIVLLAFVLLHRRFRIPVGHMPLVERLSTLRVRPELAGVRSPVLRT</sequence>
<name>A0A939RY87_9MICO</name>
<organism evidence="2 3">
    <name type="scientific">Leucobacter ruminantium</name>
    <dbReference type="NCBI Taxonomy" id="1289170"/>
    <lineage>
        <taxon>Bacteria</taxon>
        <taxon>Bacillati</taxon>
        <taxon>Actinomycetota</taxon>
        <taxon>Actinomycetes</taxon>
        <taxon>Micrococcales</taxon>
        <taxon>Microbacteriaceae</taxon>
        <taxon>Leucobacter</taxon>
    </lineage>
</organism>
<dbReference type="EMBL" id="JAGDYL010000014">
    <property type="protein sequence ID" value="MBO1805448.1"/>
    <property type="molecule type" value="Genomic_DNA"/>
</dbReference>
<gene>
    <name evidence="2" type="ORF">J4H91_08975</name>
</gene>
<dbReference type="Proteomes" id="UP000664398">
    <property type="component" value="Unassembled WGS sequence"/>
</dbReference>
<feature type="transmembrane region" description="Helical" evidence="1">
    <location>
        <begin position="137"/>
        <end position="159"/>
    </location>
</feature>
<feature type="transmembrane region" description="Helical" evidence="1">
    <location>
        <begin position="171"/>
        <end position="192"/>
    </location>
</feature>
<evidence type="ECO:0008006" key="4">
    <source>
        <dbReference type="Google" id="ProtNLM"/>
    </source>
</evidence>
<keyword evidence="1" id="KW-0812">Transmembrane</keyword>
<feature type="transmembrane region" description="Helical" evidence="1">
    <location>
        <begin position="204"/>
        <end position="223"/>
    </location>
</feature>
<evidence type="ECO:0000256" key="1">
    <source>
        <dbReference type="SAM" id="Phobius"/>
    </source>
</evidence>
<dbReference type="Gene3D" id="1.10.1760.20">
    <property type="match status" value="1"/>
</dbReference>
<feature type="transmembrane region" description="Helical" evidence="1">
    <location>
        <begin position="235"/>
        <end position="261"/>
    </location>
</feature>
<keyword evidence="3" id="KW-1185">Reference proteome</keyword>
<keyword evidence="1" id="KW-0472">Membrane</keyword>
<proteinExistence type="predicted"/>
<dbReference type="AlphaFoldDB" id="A0A939RY87"/>
<evidence type="ECO:0000313" key="3">
    <source>
        <dbReference type="Proteomes" id="UP000664398"/>
    </source>
</evidence>
<keyword evidence="1" id="KW-1133">Transmembrane helix</keyword>
<protein>
    <recommendedName>
        <fullName evidence="4">Energy-coupling factor transport system substrate-specific component</fullName>
    </recommendedName>
</protein>
<evidence type="ECO:0000313" key="2">
    <source>
        <dbReference type="EMBL" id="MBO1805448.1"/>
    </source>
</evidence>
<accession>A0A939RY87</accession>